<dbReference type="InterPro" id="IPR003961">
    <property type="entry name" value="FN3_dom"/>
</dbReference>
<keyword evidence="5" id="KW-1185">Reference proteome</keyword>
<gene>
    <name evidence="4" type="ORF">L6773_04610</name>
</gene>
<sequence>MKFLQFTSAWVLLMLLLQVDAEAQINQNPENLVNWSPDGMIVFASDAGLSEGYPQSGRVAAVIYRKLNEDEEYEEIAQLQAPETVEELNERAGQVFIDRLMEETDTSSEEELLNFIRSNSALELYGFIGLDPQLWRVLGTVYVDEETQNFEQGQQVWYQVRYLMEDGTKSEEAFEGSDTVGSSPDILAPQSIDRMERDSLVSASWESPIEGSEDAYFARVYQQTDEGEFTMLEERIMGRRNADSLIVYQYEKAAEPENAYTFFIEPVDVVGNPGPHSDTLTVISVDFENLPLFGEITAKDTTSGIHLFWEQIPQKPYLTGIEIQRSRDARQNFIVLDTLSIAATEYLDTQLVPNRSYYYEFRVVTMRERNELPSGVASASHESTLPPSPPSGLTAEQEEQGIRLNWDSVEEPNLYAYYVYRGTSRYDSLAVVSPSIQDTTTFFDNAEQLNGRTNYVYAVKAVSNNELESDLSNTVTIRPDRIVRPPAPVGIEGYAEQSRVRLFWSDQTERDQAVQGYNLYRSDSPMEITPDSAAASIQAEQAGFEQVNDSLITTTSCDDIDIESGKTYYYSLSSVDIFDVESLMSNTASFAPSAPALRPPSRVSVRSVSTGVELRWNKTLQDGATGYRIYKRTPGETESTSIGMNDLDETIFRDENVSEGQLYWYSVSVIGENTESETSSEESVRVDI</sequence>
<dbReference type="SMART" id="SM00060">
    <property type="entry name" value="FN3"/>
    <property type="match status" value="4"/>
</dbReference>
<comment type="caution">
    <text evidence="4">The sequence shown here is derived from an EMBL/GenBank/DDBJ whole genome shotgun (WGS) entry which is preliminary data.</text>
</comment>
<feature type="region of interest" description="Disordered" evidence="1">
    <location>
        <begin position="374"/>
        <end position="398"/>
    </location>
</feature>
<reference evidence="4" key="2">
    <citation type="submission" date="2024-05" db="EMBL/GenBank/DDBJ databases">
        <title>Rhodohalobacter halophilus gen. nov., sp. nov., a moderately halophilic member of the family Balneolaceae.</title>
        <authorList>
            <person name="Xia J."/>
        </authorList>
    </citation>
    <scope>NUCLEOTIDE SEQUENCE</scope>
    <source>
        <strain evidence="4">WB101</strain>
    </source>
</reference>
<evidence type="ECO:0000313" key="4">
    <source>
        <dbReference type="EMBL" id="MCG2587833.1"/>
    </source>
</evidence>
<dbReference type="Gene3D" id="2.60.40.10">
    <property type="entry name" value="Immunoglobulins"/>
    <property type="match status" value="4"/>
</dbReference>
<reference evidence="4" key="1">
    <citation type="submission" date="2022-01" db="EMBL/GenBank/DDBJ databases">
        <authorList>
            <person name="Wang Y."/>
        </authorList>
    </citation>
    <scope>NUCLEOTIDE SEQUENCE</scope>
    <source>
        <strain evidence="4">WB101</strain>
    </source>
</reference>
<feature type="chain" id="PRO_5045483576" description="Fibronectin type-III domain-containing protein" evidence="2">
    <location>
        <begin position="24"/>
        <end position="688"/>
    </location>
</feature>
<organism evidence="4 5">
    <name type="scientific">Rhodohalobacter sulfatireducens</name>
    <dbReference type="NCBI Taxonomy" id="2911366"/>
    <lineage>
        <taxon>Bacteria</taxon>
        <taxon>Pseudomonadati</taxon>
        <taxon>Balneolota</taxon>
        <taxon>Balneolia</taxon>
        <taxon>Balneolales</taxon>
        <taxon>Balneolaceae</taxon>
        <taxon>Rhodohalobacter</taxon>
    </lineage>
</organism>
<feature type="signal peptide" evidence="2">
    <location>
        <begin position="1"/>
        <end position="23"/>
    </location>
</feature>
<dbReference type="EMBL" id="JAKLWS010000004">
    <property type="protein sequence ID" value="MCG2587833.1"/>
    <property type="molecule type" value="Genomic_DNA"/>
</dbReference>
<feature type="domain" description="Fibronectin type-III" evidence="3">
    <location>
        <begin position="599"/>
        <end position="688"/>
    </location>
</feature>
<dbReference type="RefSeq" id="WP_237852677.1">
    <property type="nucleotide sequence ID" value="NZ_JAKLWS010000004.1"/>
</dbReference>
<evidence type="ECO:0000259" key="3">
    <source>
        <dbReference type="PROSITE" id="PS50853"/>
    </source>
</evidence>
<evidence type="ECO:0000256" key="1">
    <source>
        <dbReference type="SAM" id="MobiDB-lite"/>
    </source>
</evidence>
<evidence type="ECO:0000256" key="2">
    <source>
        <dbReference type="SAM" id="SignalP"/>
    </source>
</evidence>
<dbReference type="PROSITE" id="PS50853">
    <property type="entry name" value="FN3"/>
    <property type="match status" value="2"/>
</dbReference>
<dbReference type="InterPro" id="IPR036116">
    <property type="entry name" value="FN3_sf"/>
</dbReference>
<accession>A0ABS9KAF5</accession>
<proteinExistence type="predicted"/>
<name>A0ABS9KAF5_9BACT</name>
<protein>
    <recommendedName>
        <fullName evidence="3">Fibronectin type-III domain-containing protein</fullName>
    </recommendedName>
</protein>
<evidence type="ECO:0000313" key="5">
    <source>
        <dbReference type="Proteomes" id="UP001165366"/>
    </source>
</evidence>
<dbReference type="InterPro" id="IPR013783">
    <property type="entry name" value="Ig-like_fold"/>
</dbReference>
<keyword evidence="2" id="KW-0732">Signal</keyword>
<feature type="domain" description="Fibronectin type-III" evidence="3">
    <location>
        <begin position="386"/>
        <end position="486"/>
    </location>
</feature>
<dbReference type="SUPFAM" id="SSF49265">
    <property type="entry name" value="Fibronectin type III"/>
    <property type="match status" value="2"/>
</dbReference>
<dbReference type="Proteomes" id="UP001165366">
    <property type="component" value="Unassembled WGS sequence"/>
</dbReference>